<reference evidence="6 7" key="1">
    <citation type="submission" date="2024-01" db="EMBL/GenBank/DDBJ databases">
        <title>The genomes of 5 underutilized Papilionoideae crops provide insights into root nodulation and disease resistanc.</title>
        <authorList>
            <person name="Yuan L."/>
        </authorList>
    </citation>
    <scope>NUCLEOTIDE SEQUENCE [LARGE SCALE GENOMIC DNA]</scope>
    <source>
        <strain evidence="6">ZHUSHIDOU_FW_LH</strain>
        <tissue evidence="6">Leaf</tissue>
    </source>
</reference>
<dbReference type="InterPro" id="IPR051058">
    <property type="entry name" value="GDSL_Est/Lipase"/>
</dbReference>
<accession>A0AAN9F3L8</accession>
<dbReference type="EMBL" id="JAYWIO010000004">
    <property type="protein sequence ID" value="KAK7266818.1"/>
    <property type="molecule type" value="Genomic_DNA"/>
</dbReference>
<name>A0AAN9F3L8_CROPI</name>
<keyword evidence="3" id="KW-0443">Lipid metabolism</keyword>
<dbReference type="PANTHER" id="PTHR45648:SF28">
    <property type="entry name" value="GDSL-LIKE LIPASE_ACYLHYDROLASE"/>
    <property type="match status" value="1"/>
</dbReference>
<feature type="signal peptide" evidence="5">
    <location>
        <begin position="1"/>
        <end position="27"/>
    </location>
</feature>
<dbReference type="AlphaFoldDB" id="A0AAN9F3L8"/>
<dbReference type="GO" id="GO:0016042">
    <property type="term" value="P:lipid catabolic process"/>
    <property type="evidence" value="ECO:0007669"/>
    <property type="project" value="UniProtKB-KW"/>
</dbReference>
<evidence type="ECO:0000256" key="1">
    <source>
        <dbReference type="ARBA" id="ARBA00008668"/>
    </source>
</evidence>
<evidence type="ECO:0000313" key="6">
    <source>
        <dbReference type="EMBL" id="KAK7266818.1"/>
    </source>
</evidence>
<keyword evidence="3" id="KW-0442">Lipid degradation</keyword>
<dbReference type="GO" id="GO:0016298">
    <property type="term" value="F:lipase activity"/>
    <property type="evidence" value="ECO:0007669"/>
    <property type="project" value="InterPro"/>
</dbReference>
<evidence type="ECO:0000256" key="5">
    <source>
        <dbReference type="SAM" id="SignalP"/>
    </source>
</evidence>
<dbReference type="Gene3D" id="3.40.50.1110">
    <property type="entry name" value="SGNH hydrolase"/>
    <property type="match status" value="1"/>
</dbReference>
<keyword evidence="5" id="KW-0732">Signal</keyword>
<comment type="similarity">
    <text evidence="1">Belongs to the 'GDSL' lipolytic enzyme family.</text>
</comment>
<evidence type="ECO:0000256" key="4">
    <source>
        <dbReference type="SAM" id="MobiDB-lite"/>
    </source>
</evidence>
<evidence type="ECO:0000256" key="2">
    <source>
        <dbReference type="ARBA" id="ARBA00022801"/>
    </source>
</evidence>
<evidence type="ECO:0000256" key="3">
    <source>
        <dbReference type="ARBA" id="ARBA00022963"/>
    </source>
</evidence>
<gene>
    <name evidence="6" type="ORF">RIF29_19474</name>
</gene>
<evidence type="ECO:0000313" key="7">
    <source>
        <dbReference type="Proteomes" id="UP001372338"/>
    </source>
</evidence>
<dbReference type="Pfam" id="PF00657">
    <property type="entry name" value="Lipase_GDSL"/>
    <property type="match status" value="1"/>
</dbReference>
<dbReference type="Proteomes" id="UP001372338">
    <property type="component" value="Unassembled WGS sequence"/>
</dbReference>
<feature type="region of interest" description="Disordered" evidence="4">
    <location>
        <begin position="298"/>
        <end position="319"/>
    </location>
</feature>
<comment type="caution">
    <text evidence="6">The sequence shown here is derived from an EMBL/GenBank/DDBJ whole genome shotgun (WGS) entry which is preliminary data.</text>
</comment>
<sequence length="319" mass="35208">MASSSRFATLILSLVLMVGVIVPKGRAEARAFFVFGDSLVDTGNNNYLVTLARADAPPYGIDHPTHRPTGRFSNGYNIADLISYISQKIGAEFPLPYLSPELTGEKLLRGANFASAGVGILNDTGIQFLNIIRMFQQLEYFQEYQNRTSVLIGASQTKTLVNQSLVLITVGGNDFVNNYYLVPNSARSLQYPSLREYVKLLISDRRHPTTVASEPNLPTPTSSLVQLETHSCQSHRCPTTPCSGKLFYISDWGRSFEVGAREVRAAMGLIGSRRRNDREWQEQRGECKGEEEGLQGVMGGWRGWAMPTTMGRGGDGSEE</sequence>
<protein>
    <recommendedName>
        <fullName evidence="8">GDSL esterase/lipase</fullName>
    </recommendedName>
</protein>
<proteinExistence type="inferred from homology"/>
<evidence type="ECO:0008006" key="8">
    <source>
        <dbReference type="Google" id="ProtNLM"/>
    </source>
</evidence>
<dbReference type="PROSITE" id="PS01098">
    <property type="entry name" value="LIPASE_GDSL_SER"/>
    <property type="match status" value="1"/>
</dbReference>
<dbReference type="InterPro" id="IPR008265">
    <property type="entry name" value="Lipase_GDSL_AS"/>
</dbReference>
<keyword evidence="7" id="KW-1185">Reference proteome</keyword>
<feature type="chain" id="PRO_5042942112" description="GDSL esterase/lipase" evidence="5">
    <location>
        <begin position="28"/>
        <end position="319"/>
    </location>
</feature>
<keyword evidence="2" id="KW-0378">Hydrolase</keyword>
<dbReference type="PANTHER" id="PTHR45648">
    <property type="entry name" value="GDSL LIPASE/ACYLHYDROLASE FAMILY PROTEIN (AFU_ORTHOLOGUE AFUA_4G14700)"/>
    <property type="match status" value="1"/>
</dbReference>
<dbReference type="InterPro" id="IPR001087">
    <property type="entry name" value="GDSL"/>
</dbReference>
<organism evidence="6 7">
    <name type="scientific">Crotalaria pallida</name>
    <name type="common">Smooth rattlebox</name>
    <name type="synonym">Crotalaria striata</name>
    <dbReference type="NCBI Taxonomy" id="3830"/>
    <lineage>
        <taxon>Eukaryota</taxon>
        <taxon>Viridiplantae</taxon>
        <taxon>Streptophyta</taxon>
        <taxon>Embryophyta</taxon>
        <taxon>Tracheophyta</taxon>
        <taxon>Spermatophyta</taxon>
        <taxon>Magnoliopsida</taxon>
        <taxon>eudicotyledons</taxon>
        <taxon>Gunneridae</taxon>
        <taxon>Pentapetalae</taxon>
        <taxon>rosids</taxon>
        <taxon>fabids</taxon>
        <taxon>Fabales</taxon>
        <taxon>Fabaceae</taxon>
        <taxon>Papilionoideae</taxon>
        <taxon>50 kb inversion clade</taxon>
        <taxon>genistoids sensu lato</taxon>
        <taxon>core genistoids</taxon>
        <taxon>Crotalarieae</taxon>
        <taxon>Crotalaria</taxon>
    </lineage>
</organism>
<dbReference type="InterPro" id="IPR036514">
    <property type="entry name" value="SGNH_hydro_sf"/>
</dbReference>